<feature type="non-terminal residue" evidence="5">
    <location>
        <position position="176"/>
    </location>
</feature>
<evidence type="ECO:0000256" key="2">
    <source>
        <dbReference type="ARBA" id="ARBA00005907"/>
    </source>
</evidence>
<proteinExistence type="inferred from homology"/>
<dbReference type="GO" id="GO:0030691">
    <property type="term" value="C:Noc2p-Noc3p complex"/>
    <property type="evidence" value="ECO:0007669"/>
    <property type="project" value="TreeGrafter"/>
</dbReference>
<dbReference type="InterPro" id="IPR005343">
    <property type="entry name" value="Noc2"/>
</dbReference>
<dbReference type="GO" id="GO:0000122">
    <property type="term" value="P:negative regulation of transcription by RNA polymerase II"/>
    <property type="evidence" value="ECO:0007669"/>
    <property type="project" value="TreeGrafter"/>
</dbReference>
<dbReference type="GO" id="GO:0005654">
    <property type="term" value="C:nucleoplasm"/>
    <property type="evidence" value="ECO:0007669"/>
    <property type="project" value="TreeGrafter"/>
</dbReference>
<dbReference type="GO" id="GO:0003714">
    <property type="term" value="F:transcription corepressor activity"/>
    <property type="evidence" value="ECO:0007669"/>
    <property type="project" value="TreeGrafter"/>
</dbReference>
<evidence type="ECO:0000313" key="5">
    <source>
        <dbReference type="EMBL" id="CAF1552131.1"/>
    </source>
</evidence>
<evidence type="ECO:0000256" key="4">
    <source>
        <dbReference type="SAM" id="MobiDB-lite"/>
    </source>
</evidence>
<feature type="region of interest" description="Disordered" evidence="4">
    <location>
        <begin position="18"/>
        <end position="65"/>
    </location>
</feature>
<gene>
    <name evidence="5" type="ORF">JYZ213_LOCUS46372</name>
</gene>
<dbReference type="PANTHER" id="PTHR12687:SF4">
    <property type="entry name" value="NUCLEOLAR COMPLEX PROTEIN 2 HOMOLOG"/>
    <property type="match status" value="1"/>
</dbReference>
<dbReference type="PANTHER" id="PTHR12687">
    <property type="entry name" value="NUCLEOLAR COMPLEX 2 AND RAD4-RELATED"/>
    <property type="match status" value="1"/>
</dbReference>
<feature type="compositionally biased region" description="Acidic residues" evidence="4">
    <location>
        <begin position="18"/>
        <end position="31"/>
    </location>
</feature>
<accession>A0A815X3G6</accession>
<keyword evidence="3" id="KW-0539">Nucleus</keyword>
<feature type="non-terminal residue" evidence="5">
    <location>
        <position position="1"/>
    </location>
</feature>
<comment type="subcellular location">
    <subcellularLocation>
        <location evidence="1">Nucleus</location>
    </subcellularLocation>
</comment>
<evidence type="ECO:0000256" key="1">
    <source>
        <dbReference type="ARBA" id="ARBA00004123"/>
    </source>
</evidence>
<dbReference type="Proteomes" id="UP000663845">
    <property type="component" value="Unassembled WGS sequence"/>
</dbReference>
<protein>
    <submittedName>
        <fullName evidence="5">Uncharacterized protein</fullName>
    </submittedName>
</protein>
<feature type="compositionally biased region" description="Basic and acidic residues" evidence="4">
    <location>
        <begin position="55"/>
        <end position="64"/>
    </location>
</feature>
<dbReference type="AlphaFoldDB" id="A0A815X3G6"/>
<sequence length="176" mass="20155">PEFYKYLKKEDAGLLNFDVDDADSIPDDDPEQQLHQLPEELEEMEPLSDEEGEDGEPKSKEERQQVTVEMIEKWSSQLQKTQPTLNTIRHIIRAFGLAVQSAYGSADITSDSKDKKKKKKQIKTGAIDDPESFNAIVRVCLKQLLPAIYKFLRIKIVTTSKLKPETSANWKYIENV</sequence>
<evidence type="ECO:0000256" key="3">
    <source>
        <dbReference type="ARBA" id="ARBA00023242"/>
    </source>
</evidence>
<feature type="compositionally biased region" description="Acidic residues" evidence="4">
    <location>
        <begin position="39"/>
        <end position="54"/>
    </location>
</feature>
<comment type="similarity">
    <text evidence="2">Belongs to the NOC2 family.</text>
</comment>
<dbReference type="GO" id="GO:0030690">
    <property type="term" value="C:Noc1p-Noc2p complex"/>
    <property type="evidence" value="ECO:0007669"/>
    <property type="project" value="TreeGrafter"/>
</dbReference>
<dbReference type="GO" id="GO:0042273">
    <property type="term" value="P:ribosomal large subunit biogenesis"/>
    <property type="evidence" value="ECO:0007669"/>
    <property type="project" value="TreeGrafter"/>
</dbReference>
<reference evidence="5" key="1">
    <citation type="submission" date="2021-02" db="EMBL/GenBank/DDBJ databases">
        <authorList>
            <person name="Nowell W R."/>
        </authorList>
    </citation>
    <scope>NUCLEOTIDE SEQUENCE</scope>
</reference>
<dbReference type="EMBL" id="CAJNOG010005552">
    <property type="protein sequence ID" value="CAF1552131.1"/>
    <property type="molecule type" value="Genomic_DNA"/>
</dbReference>
<dbReference type="GO" id="GO:0042393">
    <property type="term" value="F:histone binding"/>
    <property type="evidence" value="ECO:0007669"/>
    <property type="project" value="TreeGrafter"/>
</dbReference>
<organism evidence="5 6">
    <name type="scientific">Adineta steineri</name>
    <dbReference type="NCBI Taxonomy" id="433720"/>
    <lineage>
        <taxon>Eukaryota</taxon>
        <taxon>Metazoa</taxon>
        <taxon>Spiralia</taxon>
        <taxon>Gnathifera</taxon>
        <taxon>Rotifera</taxon>
        <taxon>Eurotatoria</taxon>
        <taxon>Bdelloidea</taxon>
        <taxon>Adinetida</taxon>
        <taxon>Adinetidae</taxon>
        <taxon>Adineta</taxon>
    </lineage>
</organism>
<dbReference type="GO" id="GO:0005730">
    <property type="term" value="C:nucleolus"/>
    <property type="evidence" value="ECO:0007669"/>
    <property type="project" value="TreeGrafter"/>
</dbReference>
<evidence type="ECO:0000313" key="6">
    <source>
        <dbReference type="Proteomes" id="UP000663845"/>
    </source>
</evidence>
<comment type="caution">
    <text evidence="5">The sequence shown here is derived from an EMBL/GenBank/DDBJ whole genome shotgun (WGS) entry which is preliminary data.</text>
</comment>
<name>A0A815X3G6_9BILA</name>